<evidence type="ECO:0000259" key="2">
    <source>
        <dbReference type="Pfam" id="PF22747"/>
    </source>
</evidence>
<evidence type="ECO:0000313" key="4">
    <source>
        <dbReference type="Proteomes" id="UP000244089"/>
    </source>
</evidence>
<name>A0A2T5RG64_9FIRM</name>
<dbReference type="Pfam" id="PF22747">
    <property type="entry name" value="Zn_ribbon_DUF2089"/>
    <property type="match status" value="1"/>
</dbReference>
<comment type="caution">
    <text evidence="3">The sequence shown here is derived from an EMBL/GenBank/DDBJ whole genome shotgun (WGS) entry which is preliminary data.</text>
</comment>
<dbReference type="RefSeq" id="WP_108142236.1">
    <property type="nucleotide sequence ID" value="NZ_QAXS01000040.1"/>
</dbReference>
<protein>
    <recommendedName>
        <fullName evidence="5">DUF2089 domain-containing protein</fullName>
    </recommendedName>
</protein>
<dbReference type="OrthoDB" id="9797643at2"/>
<dbReference type="EMBL" id="QAXS01000040">
    <property type="protein sequence ID" value="PTV93460.1"/>
    <property type="molecule type" value="Genomic_DNA"/>
</dbReference>
<sequence>MAYPIPAKCPTCEGKLNVTELRCNNCQTKISGDFYLDELFQLNYEQQQFLKIFIKTRGNIKNMEKELEMSYPTVRNKLNELIKSLGYEDDFAEEEQQEKRREILDLLEAGEIEAVEAAQRLKEI</sequence>
<feature type="domain" description="DUF2089" evidence="1">
    <location>
        <begin position="42"/>
        <end position="88"/>
    </location>
</feature>
<dbReference type="InterPro" id="IPR018658">
    <property type="entry name" value="DUF2089"/>
</dbReference>
<gene>
    <name evidence="3" type="ORF">C8C76_1403</name>
</gene>
<evidence type="ECO:0000259" key="1">
    <source>
        <dbReference type="Pfam" id="PF09862"/>
    </source>
</evidence>
<dbReference type="Pfam" id="PF09862">
    <property type="entry name" value="DUF2089"/>
    <property type="match status" value="1"/>
</dbReference>
<reference evidence="3 4" key="1">
    <citation type="submission" date="2018-04" db="EMBL/GenBank/DDBJ databases">
        <title>Subsurface microbial communities from deep shales in Ohio and West Virginia, USA.</title>
        <authorList>
            <person name="Wrighton K."/>
        </authorList>
    </citation>
    <scope>NUCLEOTIDE SEQUENCE [LARGE SCALE GENOMIC DNA]</scope>
    <source>
        <strain evidence="3 4">WC1</strain>
    </source>
</reference>
<accession>A0A2T5RG64</accession>
<dbReference type="Proteomes" id="UP000244089">
    <property type="component" value="Unassembled WGS sequence"/>
</dbReference>
<dbReference type="AlphaFoldDB" id="A0A2T5RG64"/>
<feature type="domain" description="DUF2089" evidence="2">
    <location>
        <begin position="9"/>
        <end position="39"/>
    </location>
</feature>
<evidence type="ECO:0000313" key="3">
    <source>
        <dbReference type="EMBL" id="PTV93460.1"/>
    </source>
</evidence>
<dbReference type="InterPro" id="IPR053957">
    <property type="entry name" value="DUF2089_Zn_ribbon"/>
</dbReference>
<evidence type="ECO:0008006" key="5">
    <source>
        <dbReference type="Google" id="ProtNLM"/>
    </source>
</evidence>
<proteinExistence type="predicted"/>
<organism evidence="3 4">
    <name type="scientific">Halanaerobium saccharolyticum</name>
    <dbReference type="NCBI Taxonomy" id="43595"/>
    <lineage>
        <taxon>Bacteria</taxon>
        <taxon>Bacillati</taxon>
        <taxon>Bacillota</taxon>
        <taxon>Clostridia</taxon>
        <taxon>Halanaerobiales</taxon>
        <taxon>Halanaerobiaceae</taxon>
        <taxon>Halanaerobium</taxon>
    </lineage>
</organism>